<feature type="compositionally biased region" description="Polar residues" evidence="1">
    <location>
        <begin position="59"/>
        <end position="74"/>
    </location>
</feature>
<dbReference type="InterPro" id="IPR012664">
    <property type="entry name" value="CHP02452"/>
</dbReference>
<dbReference type="PANTHER" id="PTHR35596">
    <property type="entry name" value="DUF2263 DOMAIN-CONTAINING PROTEIN"/>
    <property type="match status" value="1"/>
</dbReference>
<sequence>MQHARQHRGRRVRRVGTPLSSIQHIKQGPSEEAKRQHIKRLRMKKQRAQHAQRSHRPRTNSPRTSGKSPKNSLRIQKPIRDRWAAIAEETQRIVLGDGQYVEERIVPAVSSAVAQSYTQGSSFVDPLISSLKALQMQPAHIAHNIFSQIQLSRQGTIFFPHYSDSLANWATAQKRALPTLSQTNIKFVHDSTLLAARQLAQSMSSNTSRIGVLSFASPKKPGGGFLHGGDEQEETIARLSSLVASLTSPAAQDFYKEHKKHWSEDGSGLHDHSMLYSPGVVVFRADGDDEEINLGDPVGGAFISPYQIDVVSAVPVNAAAVRAKHIILPSERQFFEDGIRGAMKERMARILRVFEEKGDKVLVLGAFGCGSSQNDVEVIASLWAELLVCGDNEQHARFRDVFERVVFAVPGKLFTPFRRAFDMRVFEQEVASAASD</sequence>
<organism evidence="3 4">
    <name type="scientific">Somion occarium</name>
    <dbReference type="NCBI Taxonomy" id="3059160"/>
    <lineage>
        <taxon>Eukaryota</taxon>
        <taxon>Fungi</taxon>
        <taxon>Dikarya</taxon>
        <taxon>Basidiomycota</taxon>
        <taxon>Agaricomycotina</taxon>
        <taxon>Agaricomycetes</taxon>
        <taxon>Polyporales</taxon>
        <taxon>Cerrenaceae</taxon>
        <taxon>Somion</taxon>
    </lineage>
</organism>
<dbReference type="Gene3D" id="3.40.220.10">
    <property type="entry name" value="Leucine Aminopeptidase, subunit E, domain 1"/>
    <property type="match status" value="1"/>
</dbReference>
<evidence type="ECO:0000313" key="3">
    <source>
        <dbReference type="EMBL" id="CAL1711298.1"/>
    </source>
</evidence>
<accession>A0ABP1DW64</accession>
<dbReference type="Pfam" id="PF10021">
    <property type="entry name" value="PARG_cat_microb"/>
    <property type="match status" value="1"/>
</dbReference>
<name>A0ABP1DW64_9APHY</name>
<dbReference type="InterPro" id="IPR019261">
    <property type="entry name" value="PARG_cat_microbial"/>
</dbReference>
<dbReference type="PANTHER" id="PTHR35596:SF1">
    <property type="entry name" value="MICROBIAL-TYPE PARG CATALYTIC DOMAIN-CONTAINING PROTEIN"/>
    <property type="match status" value="1"/>
</dbReference>
<feature type="domain" description="Microbial-type PARG catalytic" evidence="2">
    <location>
        <begin position="142"/>
        <end position="284"/>
    </location>
</feature>
<reference evidence="4" key="1">
    <citation type="submission" date="2024-04" db="EMBL/GenBank/DDBJ databases">
        <authorList>
            <person name="Shaw F."/>
            <person name="Minotto A."/>
        </authorList>
    </citation>
    <scope>NUCLEOTIDE SEQUENCE [LARGE SCALE GENOMIC DNA]</scope>
</reference>
<feature type="compositionally biased region" description="Basic residues" evidence="1">
    <location>
        <begin position="1"/>
        <end position="14"/>
    </location>
</feature>
<proteinExistence type="predicted"/>
<dbReference type="EMBL" id="OZ037949">
    <property type="protein sequence ID" value="CAL1711298.1"/>
    <property type="molecule type" value="Genomic_DNA"/>
</dbReference>
<dbReference type="InterPro" id="IPR043472">
    <property type="entry name" value="Macro_dom-like"/>
</dbReference>
<evidence type="ECO:0000256" key="1">
    <source>
        <dbReference type="SAM" id="MobiDB-lite"/>
    </source>
</evidence>
<dbReference type="NCBIfam" id="TIGR02452">
    <property type="entry name" value="TIGR02452 family protein"/>
    <property type="match status" value="1"/>
</dbReference>
<evidence type="ECO:0000313" key="4">
    <source>
        <dbReference type="Proteomes" id="UP001497453"/>
    </source>
</evidence>
<feature type="region of interest" description="Disordered" evidence="1">
    <location>
        <begin position="1"/>
        <end position="77"/>
    </location>
</feature>
<dbReference type="Proteomes" id="UP001497453">
    <property type="component" value="Chromosome 6"/>
</dbReference>
<keyword evidence="4" id="KW-1185">Reference proteome</keyword>
<feature type="compositionally biased region" description="Basic residues" evidence="1">
    <location>
        <begin position="36"/>
        <end position="58"/>
    </location>
</feature>
<gene>
    <name evidence="3" type="ORF">GFSPODELE1_LOCUS8276</name>
</gene>
<evidence type="ECO:0000259" key="2">
    <source>
        <dbReference type="Pfam" id="PF10021"/>
    </source>
</evidence>
<protein>
    <recommendedName>
        <fullName evidence="2">Microbial-type PARG catalytic domain-containing protein</fullName>
    </recommendedName>
</protein>